<dbReference type="Gene3D" id="3.20.20.150">
    <property type="entry name" value="Divalent-metal-dependent TIM barrel enzymes"/>
    <property type="match status" value="1"/>
</dbReference>
<organism evidence="2 3">
    <name type="scientific">Aeromicrobium endophyticum</name>
    <dbReference type="NCBI Taxonomy" id="2292704"/>
    <lineage>
        <taxon>Bacteria</taxon>
        <taxon>Bacillati</taxon>
        <taxon>Actinomycetota</taxon>
        <taxon>Actinomycetes</taxon>
        <taxon>Propionibacteriales</taxon>
        <taxon>Nocardioidaceae</taxon>
        <taxon>Aeromicrobium</taxon>
    </lineage>
</organism>
<dbReference type="EMBL" id="QUBR01000002">
    <property type="protein sequence ID" value="REK70728.1"/>
    <property type="molecule type" value="Genomic_DNA"/>
</dbReference>
<feature type="domain" description="Xylose isomerase-like TIM barrel" evidence="1">
    <location>
        <begin position="106"/>
        <end position="308"/>
    </location>
</feature>
<dbReference type="PANTHER" id="PTHR12110:SF41">
    <property type="entry name" value="INOSOSE DEHYDRATASE"/>
    <property type="match status" value="1"/>
</dbReference>
<gene>
    <name evidence="2" type="ORF">DX116_16640</name>
</gene>
<dbReference type="Pfam" id="PF01261">
    <property type="entry name" value="AP_endonuc_2"/>
    <property type="match status" value="1"/>
</dbReference>
<evidence type="ECO:0000259" key="1">
    <source>
        <dbReference type="Pfam" id="PF01261"/>
    </source>
</evidence>
<accession>A0A371P590</accession>
<dbReference type="Proteomes" id="UP000265581">
    <property type="component" value="Unassembled WGS sequence"/>
</dbReference>
<dbReference type="PANTHER" id="PTHR12110">
    <property type="entry name" value="HYDROXYPYRUVATE ISOMERASE"/>
    <property type="match status" value="1"/>
</dbReference>
<dbReference type="AlphaFoldDB" id="A0A371P590"/>
<dbReference type="InterPro" id="IPR036237">
    <property type="entry name" value="Xyl_isomerase-like_sf"/>
</dbReference>
<proteinExistence type="predicted"/>
<evidence type="ECO:0000313" key="3">
    <source>
        <dbReference type="Proteomes" id="UP000265581"/>
    </source>
</evidence>
<name>A0A371P590_9ACTN</name>
<sequence>MSALSICHDKGLTVSCVVRHTRSRRVCHDIYTAQKREDPVSTTLEPQGQAPLRIAGAPISWGVCEVPGWGYQMPADRVLTEMQSLGLGATEFGPDGFLPTDPAEKAAFLEGFGLQAVGGFLPVVLHDPAHDPLTDVDPFIDACLASGAGVVVLAASTGADGYDARPVLDELQWKTLLANLDRIADHAESRGVVAAIHPHIGTLVENADDVQRVLEGSHVGLCVDTGHLAAAGADPVAITLANLDRVKHVHLKDVDAAAAAKVVSGEVAFADAVAAGMWQVLGQGDVDIRAMIDALRSHGYDGWYVLEQDVMFKDGAPQGEGPVADVRSCLDFVKDALA</sequence>
<keyword evidence="3" id="KW-1185">Reference proteome</keyword>
<dbReference type="OrthoDB" id="104997at2"/>
<comment type="caution">
    <text evidence="2">The sequence shown here is derived from an EMBL/GenBank/DDBJ whole genome shotgun (WGS) entry which is preliminary data.</text>
</comment>
<evidence type="ECO:0000313" key="2">
    <source>
        <dbReference type="EMBL" id="REK70728.1"/>
    </source>
</evidence>
<dbReference type="SUPFAM" id="SSF51658">
    <property type="entry name" value="Xylose isomerase-like"/>
    <property type="match status" value="1"/>
</dbReference>
<dbReference type="InterPro" id="IPR013022">
    <property type="entry name" value="Xyl_isomerase-like_TIM-brl"/>
</dbReference>
<dbReference type="InterPro" id="IPR050312">
    <property type="entry name" value="IolE/XylAMocC-like"/>
</dbReference>
<protein>
    <submittedName>
        <fullName evidence="2">Inosose dehydratase</fullName>
    </submittedName>
</protein>
<reference evidence="2 3" key="1">
    <citation type="submission" date="2018-08" db="EMBL/GenBank/DDBJ databases">
        <title>Aeromicrobium sp. M2KJ-4, whole genome shotgun sequence.</title>
        <authorList>
            <person name="Tuo L."/>
        </authorList>
    </citation>
    <scope>NUCLEOTIDE SEQUENCE [LARGE SCALE GENOMIC DNA]</scope>
    <source>
        <strain evidence="2 3">M2KJ-4</strain>
    </source>
</reference>